<reference evidence="1" key="1">
    <citation type="submission" date="2022-10" db="EMBL/GenBank/DDBJ databases">
        <authorList>
            <person name="Hyden B.L."/>
            <person name="Feng K."/>
            <person name="Yates T."/>
            <person name="Jawdy S."/>
            <person name="Smart L.B."/>
            <person name="Muchero W."/>
        </authorList>
    </citation>
    <scope>NUCLEOTIDE SEQUENCE</scope>
    <source>
        <tissue evidence="1">Shoot tip</tissue>
    </source>
</reference>
<reference evidence="1" key="2">
    <citation type="journal article" date="2023" name="Int. J. Mol. Sci.">
        <title>De Novo Assembly and Annotation of 11 Diverse Shrub Willow (Salix) Genomes Reveals Novel Gene Organization in Sex-Linked Regions.</title>
        <authorList>
            <person name="Hyden B."/>
            <person name="Feng K."/>
            <person name="Yates T.B."/>
            <person name="Jawdy S."/>
            <person name="Cereghino C."/>
            <person name="Smart L.B."/>
            <person name="Muchero W."/>
        </authorList>
    </citation>
    <scope>NUCLEOTIDE SEQUENCE</scope>
    <source>
        <tissue evidence="1">Shoot tip</tissue>
    </source>
</reference>
<keyword evidence="2" id="KW-1185">Reference proteome</keyword>
<dbReference type="Proteomes" id="UP001141253">
    <property type="component" value="Chromosome 2"/>
</dbReference>
<proteinExistence type="predicted"/>
<comment type="caution">
    <text evidence="1">The sequence shown here is derived from an EMBL/GenBank/DDBJ whole genome shotgun (WGS) entry which is preliminary data.</text>
</comment>
<evidence type="ECO:0000313" key="1">
    <source>
        <dbReference type="EMBL" id="KAJ6391385.1"/>
    </source>
</evidence>
<gene>
    <name evidence="1" type="ORF">OIU77_025378</name>
</gene>
<name>A0ABQ9BXR6_9ROSI</name>
<evidence type="ECO:0000313" key="2">
    <source>
        <dbReference type="Proteomes" id="UP001141253"/>
    </source>
</evidence>
<sequence length="74" mass="8463">MLCPDRKKQTEANRALDRDSLERTVSLVNHHCTARFPPLQGAWGRFTYHVLSHVKTDPGLPHLGWATIRCRLEG</sequence>
<dbReference type="EMBL" id="JAPFFI010000006">
    <property type="protein sequence ID" value="KAJ6391385.1"/>
    <property type="molecule type" value="Genomic_DNA"/>
</dbReference>
<organism evidence="1 2">
    <name type="scientific">Salix suchowensis</name>
    <dbReference type="NCBI Taxonomy" id="1278906"/>
    <lineage>
        <taxon>Eukaryota</taxon>
        <taxon>Viridiplantae</taxon>
        <taxon>Streptophyta</taxon>
        <taxon>Embryophyta</taxon>
        <taxon>Tracheophyta</taxon>
        <taxon>Spermatophyta</taxon>
        <taxon>Magnoliopsida</taxon>
        <taxon>eudicotyledons</taxon>
        <taxon>Gunneridae</taxon>
        <taxon>Pentapetalae</taxon>
        <taxon>rosids</taxon>
        <taxon>fabids</taxon>
        <taxon>Malpighiales</taxon>
        <taxon>Salicaceae</taxon>
        <taxon>Saliceae</taxon>
        <taxon>Salix</taxon>
    </lineage>
</organism>
<protein>
    <submittedName>
        <fullName evidence="1">Uncharacterized protein</fullName>
    </submittedName>
</protein>
<accession>A0ABQ9BXR6</accession>